<dbReference type="EMBL" id="BK016093">
    <property type="protein sequence ID" value="DAF94477.1"/>
    <property type="molecule type" value="Genomic_DNA"/>
</dbReference>
<protein>
    <submittedName>
        <fullName evidence="1">Uncharacterized protein</fullName>
    </submittedName>
</protein>
<evidence type="ECO:0000313" key="1">
    <source>
        <dbReference type="EMBL" id="DAF94477.1"/>
    </source>
</evidence>
<accession>A0A8S5UJ11</accession>
<name>A0A8S5UJ11_9CAUD</name>
<reference evidence="1" key="1">
    <citation type="journal article" date="2021" name="Proc. Natl. Acad. Sci. U.S.A.">
        <title>A Catalog of Tens of Thousands of Viruses from Human Metagenomes Reveals Hidden Associations with Chronic Diseases.</title>
        <authorList>
            <person name="Tisza M.J."/>
            <person name="Buck C.B."/>
        </authorList>
    </citation>
    <scope>NUCLEOTIDE SEQUENCE</scope>
    <source>
        <strain evidence="1">CtTDf8</strain>
    </source>
</reference>
<proteinExistence type="predicted"/>
<organism evidence="1">
    <name type="scientific">Siphoviridae sp. ctTDf8</name>
    <dbReference type="NCBI Taxonomy" id="2825517"/>
    <lineage>
        <taxon>Viruses</taxon>
        <taxon>Duplodnaviria</taxon>
        <taxon>Heunggongvirae</taxon>
        <taxon>Uroviricota</taxon>
        <taxon>Caudoviricetes</taxon>
    </lineage>
</organism>
<sequence>MAEFATNGKANAALTTGIIGTAGTGLALLGGGLNGLFGGWRNGGCNEDHVVDRYEAQQQAKISELETEVKLRDANAYTDQKMLDMYKYFDGKVRGLEMADAAQQVTNQRVADSFEAVHTDINCVKNELYGAIRNEAEKRCCGDNSIVTYANATFYPKMVADVTTGTATTAQPTYNPIPQCGCNCNR</sequence>